<comment type="similarity">
    <text evidence="1">Belongs to the peptidase S1 family.</text>
</comment>
<keyword evidence="3" id="KW-1015">Disulfide bond</keyword>
<dbReference type="SUPFAM" id="SSF50494">
    <property type="entry name" value="Trypsin-like serine proteases"/>
    <property type="match status" value="1"/>
</dbReference>
<dbReference type="InterPro" id="IPR009003">
    <property type="entry name" value="Peptidase_S1_PA"/>
</dbReference>
<protein>
    <submittedName>
        <fullName evidence="6">FG-GAP-like repeat-containing protein</fullName>
    </submittedName>
</protein>
<feature type="chain" id="PRO_5046590722" evidence="4">
    <location>
        <begin position="25"/>
        <end position="674"/>
    </location>
</feature>
<dbReference type="EMBL" id="JAYFSI010000001">
    <property type="protein sequence ID" value="MEA5359367.1"/>
    <property type="molecule type" value="Genomic_DNA"/>
</dbReference>
<dbReference type="InterPro" id="IPR001254">
    <property type="entry name" value="Trypsin_dom"/>
</dbReference>
<accession>A0ABU5QZL2</accession>
<dbReference type="Proteomes" id="UP001304298">
    <property type="component" value="Unassembled WGS sequence"/>
</dbReference>
<dbReference type="Pfam" id="PF00089">
    <property type="entry name" value="Trypsin"/>
    <property type="match status" value="1"/>
</dbReference>
<dbReference type="Gene3D" id="2.60.40.10">
    <property type="entry name" value="Immunoglobulins"/>
    <property type="match status" value="1"/>
</dbReference>
<dbReference type="InterPro" id="IPR050430">
    <property type="entry name" value="Peptidase_S1"/>
</dbReference>
<dbReference type="InterPro" id="IPR013517">
    <property type="entry name" value="FG-GAP"/>
</dbReference>
<dbReference type="Pfam" id="PF13517">
    <property type="entry name" value="FG-GAP_3"/>
    <property type="match status" value="2"/>
</dbReference>
<sequence>MAGRSAIGGVLLVTGLLAAVPASAVSHSSAAADGTYGFTAKLSMDGRACSGVLVAPDWVATAASCFPENPQGGAPVKATTAVVGRTDLTGSAGHAVGVTGLVLAAGRDLALARLAAPITDVTPIALSATAPAAGEKLRVAGFGRTDTEWVPDKLHSAVFTAGANTATTASLTGDAGADTCRGDAGGPAFREVSGRAELVGVSSASWQHGCFGETETRQGSTAARTDDVVAWIRQTVLAPTAKGIGHTIVVSWNGLPSADNAAYSVYGSTTADVPVDAAHLLTTTSSLSYTQSQLPAKQTRYYRVVAIPASGPASAPTAVVSAVTPLSKGTDFTGDGLEDVGAVYDFKNARVGLYVWPSLGPGSVESPVLGAPALKWDSGNGSVNANQARWLTGDFNGDGRSDFAMVYDYLNNSSTIWLWYANATGGFDPQGVKWDSSNFSPSKARFVAGDFDGDGRTDIGAAYDNGNASMSFLTWHATASGIDAPVTQWTTGTGVWGLAQSTWVAGDFTGDGRADLASFYDYRNNTTNLFLWTANAAGKFDDKGVKWNGSSFTTAKARFVTGDFDGDGRVDIGAAYDNGNADTSFSTWHATGDGFDAPVVKWSSGAGNWSWAKSQWTAPDIDGDGRADVIAGYDYGNSNTNLFYWHTAQNGALEDRGVKWSSGGTFSAGQAVFL</sequence>
<dbReference type="InterPro" id="IPR028994">
    <property type="entry name" value="Integrin_alpha_N"/>
</dbReference>
<feature type="domain" description="Peptidase S1" evidence="5">
    <location>
        <begin position="6"/>
        <end position="237"/>
    </location>
</feature>
<evidence type="ECO:0000256" key="3">
    <source>
        <dbReference type="ARBA" id="ARBA00023157"/>
    </source>
</evidence>
<evidence type="ECO:0000313" key="7">
    <source>
        <dbReference type="Proteomes" id="UP001304298"/>
    </source>
</evidence>
<dbReference type="InterPro" id="IPR013783">
    <property type="entry name" value="Ig-like_fold"/>
</dbReference>
<evidence type="ECO:0000256" key="4">
    <source>
        <dbReference type="SAM" id="SignalP"/>
    </source>
</evidence>
<evidence type="ECO:0000259" key="5">
    <source>
        <dbReference type="PROSITE" id="PS50240"/>
    </source>
</evidence>
<gene>
    <name evidence="6" type="ORF">VA596_07455</name>
</gene>
<dbReference type="InterPro" id="IPR001314">
    <property type="entry name" value="Peptidase_S1A"/>
</dbReference>
<comment type="caution">
    <text evidence="6">The sequence shown here is derived from an EMBL/GenBank/DDBJ whole genome shotgun (WGS) entry which is preliminary data.</text>
</comment>
<keyword evidence="2 4" id="KW-0732">Signal</keyword>
<keyword evidence="7" id="KW-1185">Reference proteome</keyword>
<dbReference type="PRINTS" id="PR00722">
    <property type="entry name" value="CHYMOTRYPSIN"/>
</dbReference>
<dbReference type="PANTHER" id="PTHR24276">
    <property type="entry name" value="POLYSERASE-RELATED"/>
    <property type="match status" value="1"/>
</dbReference>
<dbReference type="Gene3D" id="2.40.10.10">
    <property type="entry name" value="Trypsin-like serine proteases"/>
    <property type="match status" value="1"/>
</dbReference>
<evidence type="ECO:0000313" key="6">
    <source>
        <dbReference type="EMBL" id="MEA5359367.1"/>
    </source>
</evidence>
<name>A0ABU5QZL2_9PSEU</name>
<dbReference type="InterPro" id="IPR043504">
    <property type="entry name" value="Peptidase_S1_PA_chymotrypsin"/>
</dbReference>
<dbReference type="SMART" id="SM00020">
    <property type="entry name" value="Tryp_SPc"/>
    <property type="match status" value="1"/>
</dbReference>
<dbReference type="PROSITE" id="PS50240">
    <property type="entry name" value="TRYPSIN_DOM"/>
    <property type="match status" value="1"/>
</dbReference>
<dbReference type="Gene3D" id="2.40.128.340">
    <property type="match status" value="4"/>
</dbReference>
<proteinExistence type="inferred from homology"/>
<dbReference type="PANTHER" id="PTHR24276:SF98">
    <property type="entry name" value="FI18310P1-RELATED"/>
    <property type="match status" value="1"/>
</dbReference>
<evidence type="ECO:0000256" key="2">
    <source>
        <dbReference type="ARBA" id="ARBA00022729"/>
    </source>
</evidence>
<organism evidence="6 7">
    <name type="scientific">Amycolatopsis heterodermiae</name>
    <dbReference type="NCBI Taxonomy" id="3110235"/>
    <lineage>
        <taxon>Bacteria</taxon>
        <taxon>Bacillati</taxon>
        <taxon>Actinomycetota</taxon>
        <taxon>Actinomycetes</taxon>
        <taxon>Pseudonocardiales</taxon>
        <taxon>Pseudonocardiaceae</taxon>
        <taxon>Amycolatopsis</taxon>
    </lineage>
</organism>
<evidence type="ECO:0000256" key="1">
    <source>
        <dbReference type="ARBA" id="ARBA00007664"/>
    </source>
</evidence>
<feature type="signal peptide" evidence="4">
    <location>
        <begin position="1"/>
        <end position="24"/>
    </location>
</feature>
<dbReference type="RefSeq" id="WP_323324575.1">
    <property type="nucleotide sequence ID" value="NZ_JAYFSI010000001.1"/>
</dbReference>
<reference evidence="6 7" key="1">
    <citation type="submission" date="2023-12" db="EMBL/GenBank/DDBJ databases">
        <title>Amycolatopsis sp. V23-08.</title>
        <authorList>
            <person name="Somphong A."/>
        </authorList>
    </citation>
    <scope>NUCLEOTIDE SEQUENCE [LARGE SCALE GENOMIC DNA]</scope>
    <source>
        <strain evidence="6 7">V23-08</strain>
    </source>
</reference>
<dbReference type="SUPFAM" id="SSF69318">
    <property type="entry name" value="Integrin alpha N-terminal domain"/>
    <property type="match status" value="1"/>
</dbReference>